<dbReference type="EMBL" id="SSTE01004857">
    <property type="protein sequence ID" value="KAA0061326.1"/>
    <property type="molecule type" value="Genomic_DNA"/>
</dbReference>
<proteinExistence type="predicted"/>
<organism evidence="1 2">
    <name type="scientific">Cucumis melo var. makuwa</name>
    <name type="common">Oriental melon</name>
    <dbReference type="NCBI Taxonomy" id="1194695"/>
    <lineage>
        <taxon>Eukaryota</taxon>
        <taxon>Viridiplantae</taxon>
        <taxon>Streptophyta</taxon>
        <taxon>Embryophyta</taxon>
        <taxon>Tracheophyta</taxon>
        <taxon>Spermatophyta</taxon>
        <taxon>Magnoliopsida</taxon>
        <taxon>eudicotyledons</taxon>
        <taxon>Gunneridae</taxon>
        <taxon>Pentapetalae</taxon>
        <taxon>rosids</taxon>
        <taxon>fabids</taxon>
        <taxon>Cucurbitales</taxon>
        <taxon>Cucurbitaceae</taxon>
        <taxon>Benincaseae</taxon>
        <taxon>Cucumis</taxon>
    </lineage>
</organism>
<name>A0A5A7V4A8_CUCMM</name>
<accession>A0A5A7V4A8</accession>
<evidence type="ECO:0000313" key="1">
    <source>
        <dbReference type="EMBL" id="KAA0061326.1"/>
    </source>
</evidence>
<comment type="caution">
    <text evidence="1">The sequence shown here is derived from an EMBL/GenBank/DDBJ whole genome shotgun (WGS) entry which is preliminary data.</text>
</comment>
<evidence type="ECO:0000313" key="2">
    <source>
        <dbReference type="Proteomes" id="UP000321393"/>
    </source>
</evidence>
<dbReference type="Proteomes" id="UP000321393">
    <property type="component" value="Unassembled WGS sequence"/>
</dbReference>
<gene>
    <name evidence="1" type="ORF">E6C27_scaffold16404G00010</name>
</gene>
<dbReference type="STRING" id="1194695.A0A5A7V4A8"/>
<dbReference type="OrthoDB" id="10261470at2759"/>
<reference evidence="1 2" key="1">
    <citation type="submission" date="2019-08" db="EMBL/GenBank/DDBJ databases">
        <title>Draft genome sequences of two oriental melons (Cucumis melo L. var makuwa).</title>
        <authorList>
            <person name="Kwon S.-Y."/>
        </authorList>
    </citation>
    <scope>NUCLEOTIDE SEQUENCE [LARGE SCALE GENOMIC DNA]</scope>
    <source>
        <strain evidence="2">cv. SW 3</strain>
        <tissue evidence="1">Leaf</tissue>
    </source>
</reference>
<sequence>MKKGRLIRRIDVNVKNLYWADSGDLVAIASDTSSVIDKEFNVVGYTLKC</sequence>
<dbReference type="AlphaFoldDB" id="A0A5A7V4A8"/>
<protein>
    <submittedName>
        <fullName evidence="1">Coatomer subunit beta'-1-like</fullName>
    </submittedName>
</protein>